<reference evidence="1 2" key="1">
    <citation type="submission" date="2020-07" db="EMBL/GenBank/DDBJ databases">
        <title>Sequencing the genomes of 1000 actinobacteria strains.</title>
        <authorList>
            <person name="Klenk H.-P."/>
        </authorList>
    </citation>
    <scope>NUCLEOTIDE SEQUENCE [LARGE SCALE GENOMIC DNA]</scope>
    <source>
        <strain evidence="1 2">DSM 100723</strain>
    </source>
</reference>
<organism evidence="1 2">
    <name type="scientific">Microlunatus kandeliicorticis</name>
    <dbReference type="NCBI Taxonomy" id="1759536"/>
    <lineage>
        <taxon>Bacteria</taxon>
        <taxon>Bacillati</taxon>
        <taxon>Actinomycetota</taxon>
        <taxon>Actinomycetes</taxon>
        <taxon>Propionibacteriales</taxon>
        <taxon>Propionibacteriaceae</taxon>
        <taxon>Microlunatus</taxon>
    </lineage>
</organism>
<dbReference type="AlphaFoldDB" id="A0A7W3P6D1"/>
<dbReference type="InterPro" id="IPR035903">
    <property type="entry name" value="HesB-like_dom_sf"/>
</dbReference>
<dbReference type="EMBL" id="JACGWT010000003">
    <property type="protein sequence ID" value="MBA8794832.1"/>
    <property type="molecule type" value="Genomic_DNA"/>
</dbReference>
<dbReference type="SUPFAM" id="SSF89360">
    <property type="entry name" value="HesB-like domain"/>
    <property type="match status" value="1"/>
</dbReference>
<name>A0A7W3P6D1_9ACTN</name>
<evidence type="ECO:0000313" key="2">
    <source>
        <dbReference type="Proteomes" id="UP000523079"/>
    </source>
</evidence>
<evidence type="ECO:0000313" key="1">
    <source>
        <dbReference type="EMBL" id="MBA8794832.1"/>
    </source>
</evidence>
<gene>
    <name evidence="1" type="ORF">FHX74_002451</name>
</gene>
<keyword evidence="2" id="KW-1185">Reference proteome</keyword>
<comment type="caution">
    <text evidence="1">The sequence shown here is derived from an EMBL/GenBank/DDBJ whole genome shotgun (WGS) entry which is preliminary data.</text>
</comment>
<protein>
    <submittedName>
        <fullName evidence="1">Fe-S cluster assembly iron-binding protein IscA</fullName>
    </submittedName>
</protein>
<dbReference type="Proteomes" id="UP000523079">
    <property type="component" value="Unassembled WGS sequence"/>
</dbReference>
<dbReference type="RefSeq" id="WP_182560365.1">
    <property type="nucleotide sequence ID" value="NZ_JACGWT010000003.1"/>
</dbReference>
<accession>A0A7W3P6D1</accession>
<sequence>MLDLTEGAATVVNQITEAQLGTADGGLRIDTAGDGNLSVTAVDGAEPADQVVERDGAKVYVAESAAGVLEDKVLDASIGGDGAVSFALGQQA</sequence>
<proteinExistence type="predicted"/>